<dbReference type="SUPFAM" id="SSF102114">
    <property type="entry name" value="Radical SAM enzymes"/>
    <property type="match status" value="1"/>
</dbReference>
<accession>A0A1S7LMG8</accession>
<dbReference type="CDD" id="cd01335">
    <property type="entry name" value="Radical_SAM"/>
    <property type="match status" value="1"/>
</dbReference>
<dbReference type="InterPro" id="IPR013785">
    <property type="entry name" value="Aldolase_TIM"/>
</dbReference>
<dbReference type="AlphaFoldDB" id="A0A1S7LMG8"/>
<protein>
    <submittedName>
        <fullName evidence="8">Uncharacterized protein</fullName>
    </submittedName>
</protein>
<evidence type="ECO:0000256" key="2">
    <source>
        <dbReference type="ARBA" id="ARBA00022691"/>
    </source>
</evidence>
<keyword evidence="2" id="KW-0949">S-adenosyl-L-methionine</keyword>
<evidence type="ECO:0000256" key="5">
    <source>
        <dbReference type="ARBA" id="ARBA00023014"/>
    </source>
</evidence>
<keyword evidence="3" id="KW-0479">Metal-binding</keyword>
<dbReference type="Pfam" id="PF04055">
    <property type="entry name" value="Radical_SAM"/>
    <property type="match status" value="1"/>
</dbReference>
<dbReference type="GO" id="GO:0046872">
    <property type="term" value="F:metal ion binding"/>
    <property type="evidence" value="ECO:0007669"/>
    <property type="project" value="UniProtKB-KW"/>
</dbReference>
<feature type="domain" description="Radical SAM core" evidence="6">
    <location>
        <begin position="68"/>
        <end position="170"/>
    </location>
</feature>
<dbReference type="CDD" id="cd21109">
    <property type="entry name" value="SPASM"/>
    <property type="match status" value="1"/>
</dbReference>
<proteinExistence type="predicted"/>
<dbReference type="EMBL" id="LO017727">
    <property type="protein sequence ID" value="CRH08060.1"/>
    <property type="molecule type" value="Genomic_DNA"/>
</dbReference>
<dbReference type="InterPro" id="IPR058240">
    <property type="entry name" value="rSAM_sf"/>
</dbReference>
<keyword evidence="5" id="KW-0411">Iron-sulfur</keyword>
<evidence type="ECO:0000313" key="8">
    <source>
        <dbReference type="EMBL" id="CRH08060.1"/>
    </source>
</evidence>
<evidence type="ECO:0000259" key="7">
    <source>
        <dbReference type="Pfam" id="PF13186"/>
    </source>
</evidence>
<dbReference type="PANTHER" id="PTHR11228">
    <property type="entry name" value="RADICAL SAM DOMAIN PROTEIN"/>
    <property type="match status" value="1"/>
</dbReference>
<organism evidence="8">
    <name type="scientific">Magnetococcus massalia (strain MO-1)</name>
    <dbReference type="NCBI Taxonomy" id="451514"/>
    <lineage>
        <taxon>Bacteria</taxon>
        <taxon>Pseudomonadati</taxon>
        <taxon>Pseudomonadota</taxon>
        <taxon>Magnetococcia</taxon>
        <taxon>Magnetococcales</taxon>
        <taxon>Magnetococcaceae</taxon>
        <taxon>Magnetococcus</taxon>
    </lineage>
</organism>
<evidence type="ECO:0000256" key="3">
    <source>
        <dbReference type="ARBA" id="ARBA00022723"/>
    </source>
</evidence>
<dbReference type="InterPro" id="IPR007197">
    <property type="entry name" value="rSAM"/>
</dbReference>
<keyword evidence="4" id="KW-0408">Iron</keyword>
<dbReference type="Pfam" id="PF13186">
    <property type="entry name" value="SPASM"/>
    <property type="match status" value="1"/>
</dbReference>
<dbReference type="GO" id="GO:0003824">
    <property type="term" value="F:catalytic activity"/>
    <property type="evidence" value="ECO:0007669"/>
    <property type="project" value="InterPro"/>
</dbReference>
<dbReference type="GO" id="GO:0051536">
    <property type="term" value="F:iron-sulfur cluster binding"/>
    <property type="evidence" value="ECO:0007669"/>
    <property type="project" value="UniProtKB-KW"/>
</dbReference>
<dbReference type="Gene3D" id="3.20.20.70">
    <property type="entry name" value="Aldolase class I"/>
    <property type="match status" value="1"/>
</dbReference>
<comment type="cofactor">
    <cofactor evidence="1">
        <name>[4Fe-4S] cluster</name>
        <dbReference type="ChEBI" id="CHEBI:49883"/>
    </cofactor>
</comment>
<gene>
    <name evidence="8" type="ORF">MAGMO_3932</name>
</gene>
<reference evidence="8" key="1">
    <citation type="submission" date="2015-04" db="EMBL/GenBank/DDBJ databases">
        <authorList>
            <person name="Syromyatnikov M.Y."/>
            <person name="Popov V.N."/>
        </authorList>
    </citation>
    <scope>NUCLEOTIDE SEQUENCE</scope>
    <source>
        <strain evidence="8">MO-1</strain>
    </source>
</reference>
<name>A0A1S7LMG8_MAGMO</name>
<feature type="domain" description="4Fe4S-binding SPASM" evidence="7">
    <location>
        <begin position="245"/>
        <end position="312"/>
    </location>
</feature>
<sequence>MSHTDHHAKPSLLYRLRSYLSKRLDPGALPLIHAAEAEKLAEVVQVLEQRLDSGEPFLPRIIHLETRSRCNGHCSFCLASVDNDPRDDELMPQALVDKVLHELSALAYPYRLSMYSNNEPLMDKRIYDFVTQARSQLPKAYLEIKTNGTSLTMEKIYKLFDNGLDILYVNDYRPSADVEAGEHRANVAKIKQELKGIRRFKGHYGGGRYSDRIIITLRKQDDALYNRAGTAPNAVQIRQPLHAPCLRPFEMMTINAKGEVGLCSDDVLFSTHMGNVNNNSLMEIWRSAEYNTIRRSLLKGDRSCKSACNACDNKGHTWEIFKELGV</sequence>
<dbReference type="PANTHER" id="PTHR11228:SF7">
    <property type="entry name" value="PQQA PEPTIDE CYCLASE"/>
    <property type="match status" value="1"/>
</dbReference>
<evidence type="ECO:0000256" key="1">
    <source>
        <dbReference type="ARBA" id="ARBA00001966"/>
    </source>
</evidence>
<dbReference type="InterPro" id="IPR023885">
    <property type="entry name" value="4Fe4S-binding_SPASM_dom"/>
</dbReference>
<dbReference type="InterPro" id="IPR050377">
    <property type="entry name" value="Radical_SAM_PqqE_MftC-like"/>
</dbReference>
<evidence type="ECO:0000259" key="6">
    <source>
        <dbReference type="Pfam" id="PF04055"/>
    </source>
</evidence>
<dbReference type="SFLD" id="SFLDS00029">
    <property type="entry name" value="Radical_SAM"/>
    <property type="match status" value="1"/>
</dbReference>
<evidence type="ECO:0000256" key="4">
    <source>
        <dbReference type="ARBA" id="ARBA00023004"/>
    </source>
</evidence>